<dbReference type="GO" id="GO:0007169">
    <property type="term" value="P:cell surface receptor protein tyrosine kinase signaling pathway"/>
    <property type="evidence" value="ECO:0007669"/>
    <property type="project" value="TreeGrafter"/>
</dbReference>
<dbReference type="AlphaFoldDB" id="A0A8J1TWM6"/>
<dbReference type="SMART" id="SM00233">
    <property type="entry name" value="PH"/>
    <property type="match status" value="1"/>
</dbReference>
<organism evidence="2 3">
    <name type="scientific">Owenia fusiformis</name>
    <name type="common">Polychaete worm</name>
    <dbReference type="NCBI Taxonomy" id="6347"/>
    <lineage>
        <taxon>Eukaryota</taxon>
        <taxon>Metazoa</taxon>
        <taxon>Spiralia</taxon>
        <taxon>Lophotrochozoa</taxon>
        <taxon>Annelida</taxon>
        <taxon>Polychaeta</taxon>
        <taxon>Sedentaria</taxon>
        <taxon>Canalipalpata</taxon>
        <taxon>Sabellida</taxon>
        <taxon>Oweniida</taxon>
        <taxon>Oweniidae</taxon>
        <taxon>Owenia</taxon>
    </lineage>
</organism>
<dbReference type="FunFam" id="2.30.29.30:FF:000110">
    <property type="entry name" value="Docking protein 4"/>
    <property type="match status" value="1"/>
</dbReference>
<evidence type="ECO:0000313" key="3">
    <source>
        <dbReference type="Proteomes" id="UP000749559"/>
    </source>
</evidence>
<dbReference type="Gene3D" id="2.30.29.30">
    <property type="entry name" value="Pleckstrin-homology domain (PH domain)/Phosphotyrosine-binding domain (PTB)"/>
    <property type="match status" value="2"/>
</dbReference>
<dbReference type="OrthoDB" id="6279276at2759"/>
<dbReference type="InterPro" id="IPR050996">
    <property type="entry name" value="Docking_Protein_DOK"/>
</dbReference>
<sequence length="379" mass="42022">MSVSYQDIVKKGYVRLKGKNLGAWQRRWVMLRKASSKGPRRLEKYPDESASRNVSAIHKAIELSEIKSISRLPNDIKKHAVSIVFQDLTSRCFAVESEAEADEWVEALCKECGIATIHVSPPDVTQTHSTQDKFNVYLLPTPALDISGECLLQITSSNVNLWDILHPGKLLVSWPVGAIRRYGRDDSQFTFEAGRFCDTGEGMFMFSTAESDLIHRKLHTASLALAATKVNTQNTQNSQNARPRRPVRSRTLPETPLPPLPHGSPPKRPENLPPSDLKDDYDGTWGVIADDEAGLAIPLIPPPPPPLTQRSRSQSIPNTTVGASPSIPPLPASARRPLPELPSPTADEGVTVPIYEEKYLTPDFRNFLQKRKDDDDTPA</sequence>
<dbReference type="PANTHER" id="PTHR21258">
    <property type="entry name" value="DOCKING PROTEIN RELATED"/>
    <property type="match status" value="1"/>
</dbReference>
<name>A0A8J1TWM6_OWEFU</name>
<protein>
    <submittedName>
        <fullName evidence="2">Uncharacterized protein</fullName>
    </submittedName>
</protein>
<dbReference type="GO" id="GO:0005737">
    <property type="term" value="C:cytoplasm"/>
    <property type="evidence" value="ECO:0007669"/>
    <property type="project" value="TreeGrafter"/>
</dbReference>
<feature type="compositionally biased region" description="Polar residues" evidence="1">
    <location>
        <begin position="308"/>
        <end position="322"/>
    </location>
</feature>
<dbReference type="InterPro" id="IPR002404">
    <property type="entry name" value="IRS_PTB"/>
</dbReference>
<dbReference type="Proteomes" id="UP000749559">
    <property type="component" value="Unassembled WGS sequence"/>
</dbReference>
<dbReference type="SMART" id="SM01244">
    <property type="entry name" value="IRS"/>
    <property type="match status" value="1"/>
</dbReference>
<accession>A0A8J1TWM6</accession>
<reference evidence="2" key="1">
    <citation type="submission" date="2022-03" db="EMBL/GenBank/DDBJ databases">
        <authorList>
            <person name="Martin C."/>
        </authorList>
    </citation>
    <scope>NUCLEOTIDE SEQUENCE</scope>
</reference>
<proteinExistence type="predicted"/>
<keyword evidence="3" id="KW-1185">Reference proteome</keyword>
<dbReference type="EMBL" id="CAIIXF020000003">
    <property type="protein sequence ID" value="CAH1779617.1"/>
    <property type="molecule type" value="Genomic_DNA"/>
</dbReference>
<dbReference type="SMART" id="SM00310">
    <property type="entry name" value="PTBI"/>
    <property type="match status" value="1"/>
</dbReference>
<feature type="region of interest" description="Disordered" evidence="1">
    <location>
        <begin position="229"/>
        <end position="350"/>
    </location>
</feature>
<dbReference type="PROSITE" id="PS51064">
    <property type="entry name" value="IRS_PTB"/>
    <property type="match status" value="1"/>
</dbReference>
<dbReference type="PANTHER" id="PTHR21258:SF61">
    <property type="entry name" value="PROTEIN CHICO"/>
    <property type="match status" value="1"/>
</dbReference>
<evidence type="ECO:0000256" key="1">
    <source>
        <dbReference type="SAM" id="MobiDB-lite"/>
    </source>
</evidence>
<dbReference type="Pfam" id="PF02174">
    <property type="entry name" value="IRS"/>
    <property type="match status" value="1"/>
</dbReference>
<dbReference type="Pfam" id="PF00169">
    <property type="entry name" value="PH"/>
    <property type="match status" value="1"/>
</dbReference>
<evidence type="ECO:0000313" key="2">
    <source>
        <dbReference type="EMBL" id="CAH1779617.1"/>
    </source>
</evidence>
<feature type="compositionally biased region" description="Polar residues" evidence="1">
    <location>
        <begin position="229"/>
        <end position="241"/>
    </location>
</feature>
<dbReference type="InterPro" id="IPR011993">
    <property type="entry name" value="PH-like_dom_sf"/>
</dbReference>
<dbReference type="SUPFAM" id="SSF50729">
    <property type="entry name" value="PH domain-like"/>
    <property type="match status" value="2"/>
</dbReference>
<dbReference type="InterPro" id="IPR001849">
    <property type="entry name" value="PH_domain"/>
</dbReference>
<dbReference type="PROSITE" id="PS50003">
    <property type="entry name" value="PH_DOMAIN"/>
    <property type="match status" value="1"/>
</dbReference>
<feature type="compositionally biased region" description="Pro residues" evidence="1">
    <location>
        <begin position="255"/>
        <end position="266"/>
    </location>
</feature>
<gene>
    <name evidence="2" type="ORF">OFUS_LOCUS6414</name>
</gene>
<comment type="caution">
    <text evidence="2">The sequence shown here is derived from an EMBL/GenBank/DDBJ whole genome shotgun (WGS) entry which is preliminary data.</text>
</comment>